<evidence type="ECO:0000256" key="5">
    <source>
        <dbReference type="ARBA" id="ARBA00022764"/>
    </source>
</evidence>
<keyword evidence="8" id="KW-0472">Membrane</keyword>
<keyword evidence="5" id="KW-0574">Periplasm</keyword>
<accession>A0A4R8W187</accession>
<dbReference type="Pfam" id="PF16822">
    <property type="entry name" value="ALGX"/>
    <property type="match status" value="1"/>
</dbReference>
<evidence type="ECO:0000256" key="1">
    <source>
        <dbReference type="ARBA" id="ARBA00004418"/>
    </source>
</evidence>
<dbReference type="UniPathway" id="UPA00286"/>
<organism evidence="10 11">
    <name type="scientific">Cryobacterium adonitolivorans</name>
    <dbReference type="NCBI Taxonomy" id="1259189"/>
    <lineage>
        <taxon>Bacteria</taxon>
        <taxon>Bacillati</taxon>
        <taxon>Actinomycetota</taxon>
        <taxon>Actinomycetes</taxon>
        <taxon>Micrococcales</taxon>
        <taxon>Microbacteriaceae</taxon>
        <taxon>Cryobacterium</taxon>
    </lineage>
</organism>
<reference evidence="10 11" key="1">
    <citation type="submission" date="2019-03" db="EMBL/GenBank/DDBJ databases">
        <title>Genomics of glacier-inhabiting Cryobacterium strains.</title>
        <authorList>
            <person name="Liu Q."/>
            <person name="Xin Y.-H."/>
        </authorList>
    </citation>
    <scope>NUCLEOTIDE SEQUENCE [LARGE SCALE GENOMIC DNA]</scope>
    <source>
        <strain evidence="10 11">RHLS22-1</strain>
    </source>
</reference>
<feature type="domain" description="AlgX/AlgJ SGNH hydrolase-like" evidence="9">
    <location>
        <begin position="214"/>
        <end position="424"/>
    </location>
</feature>
<comment type="pathway">
    <text evidence="2">Glycan biosynthesis; alginate biosynthesis.</text>
</comment>
<feature type="region of interest" description="Disordered" evidence="7">
    <location>
        <begin position="1"/>
        <end position="34"/>
    </location>
</feature>
<evidence type="ECO:0000256" key="7">
    <source>
        <dbReference type="SAM" id="MobiDB-lite"/>
    </source>
</evidence>
<gene>
    <name evidence="10" type="ORF">E3O42_16835</name>
</gene>
<dbReference type="GO" id="GO:0042597">
    <property type="term" value="C:periplasmic space"/>
    <property type="evidence" value="ECO:0007669"/>
    <property type="project" value="UniProtKB-SubCell"/>
</dbReference>
<dbReference type="GO" id="GO:0042121">
    <property type="term" value="P:alginic acid biosynthetic process"/>
    <property type="evidence" value="ECO:0007669"/>
    <property type="project" value="UniProtKB-UniPathway"/>
</dbReference>
<keyword evidence="8" id="KW-0812">Transmembrane</keyword>
<dbReference type="Proteomes" id="UP000297907">
    <property type="component" value="Unassembled WGS sequence"/>
</dbReference>
<evidence type="ECO:0000259" key="9">
    <source>
        <dbReference type="Pfam" id="PF16822"/>
    </source>
</evidence>
<dbReference type="EMBL" id="SOFL01000056">
    <property type="protein sequence ID" value="TFB96803.1"/>
    <property type="molecule type" value="Genomic_DNA"/>
</dbReference>
<sequence length="478" mass="51891">MAGDARRTVGLHLAGVVRDPHPAHPRGTGRGSAELRDAVHTNRVPDRLRAFRTRHPHRVQVENRVGARSRHPRRHPVDGAALQLQSLPVLPVLRHPVSNADETATDTDDSRDWHRWASTALIGAFSVGLLAIWLVPGDTAGAENRTRLPWPTVTAASAGDAATYRGIDAALRDRLGAQATVSEALGDLSVHGLGRSPTSTVLIGSNREPFFVEDLARPCRETEDSLAAVKAGLVQDQAAMAAAGKYVLFMVAPDKTSIRRAPVTDVSPDLLRCSDFVRGHVEGWESEGNLPLVTLWDDVAARDTAAAPAYLRNDTHWSAHGSMALSEALMQRLVDDRQVPAGILDDLTNPVSSDPIPYVGDLNHMMGVEDIDHKTTISFDRPDVVTKARTTVGAAGTPEYHYRSTSTSSPLVPGKTLLIGDSFLLHQIPTQLSNFFEDVTMTDLEEWAQAGEYDTVIVVRVERYSATGEWPSLTATLK</sequence>
<feature type="transmembrane region" description="Helical" evidence="8">
    <location>
        <begin position="116"/>
        <end position="135"/>
    </location>
</feature>
<keyword evidence="11" id="KW-1185">Reference proteome</keyword>
<dbReference type="AlphaFoldDB" id="A0A4R8W187"/>
<keyword evidence="4" id="KW-0732">Signal</keyword>
<evidence type="ECO:0000256" key="2">
    <source>
        <dbReference type="ARBA" id="ARBA00005182"/>
    </source>
</evidence>
<keyword evidence="8" id="KW-1133">Transmembrane helix</keyword>
<evidence type="ECO:0000256" key="8">
    <source>
        <dbReference type="SAM" id="Phobius"/>
    </source>
</evidence>
<evidence type="ECO:0000256" key="4">
    <source>
        <dbReference type="ARBA" id="ARBA00022729"/>
    </source>
</evidence>
<evidence type="ECO:0000256" key="6">
    <source>
        <dbReference type="ARBA" id="ARBA00022841"/>
    </source>
</evidence>
<name>A0A4R8W187_9MICO</name>
<keyword evidence="6" id="KW-0016">Alginate biosynthesis</keyword>
<evidence type="ECO:0000313" key="10">
    <source>
        <dbReference type="EMBL" id="TFB96803.1"/>
    </source>
</evidence>
<comment type="caution">
    <text evidence="10">The sequence shown here is derived from an EMBL/GenBank/DDBJ whole genome shotgun (WGS) entry which is preliminary data.</text>
</comment>
<evidence type="ECO:0000313" key="11">
    <source>
        <dbReference type="Proteomes" id="UP000297907"/>
    </source>
</evidence>
<dbReference type="InterPro" id="IPR031811">
    <property type="entry name" value="ALGX/ALGJ_SGNH-like"/>
</dbReference>
<evidence type="ECO:0000256" key="3">
    <source>
        <dbReference type="ARBA" id="ARBA00022679"/>
    </source>
</evidence>
<keyword evidence="3" id="KW-0808">Transferase</keyword>
<proteinExistence type="predicted"/>
<dbReference type="OrthoDB" id="3264206at2"/>
<comment type="subcellular location">
    <subcellularLocation>
        <location evidence="1">Periplasm</location>
    </subcellularLocation>
</comment>
<dbReference type="GO" id="GO:0016740">
    <property type="term" value="F:transferase activity"/>
    <property type="evidence" value="ECO:0007669"/>
    <property type="project" value="UniProtKB-KW"/>
</dbReference>
<protein>
    <recommendedName>
        <fullName evidence="9">AlgX/AlgJ SGNH hydrolase-like domain-containing protein</fullName>
    </recommendedName>
</protein>